<reference evidence="3" key="1">
    <citation type="submission" date="2019-06" db="EMBL/GenBank/DDBJ databases">
        <title>Draft genome sequence of the griseofulvin-producing fungus Xylaria cubensis strain G536.</title>
        <authorList>
            <person name="Mead M.E."/>
            <person name="Raja H.A."/>
            <person name="Steenwyk J.L."/>
            <person name="Knowles S.L."/>
            <person name="Oberlies N.H."/>
            <person name="Rokas A."/>
        </authorList>
    </citation>
    <scope>NUCLEOTIDE SEQUENCE [LARGE SCALE GENOMIC DNA]</scope>
    <source>
        <strain evidence="3">G536</strain>
    </source>
</reference>
<dbReference type="AlphaFoldDB" id="A0A553IEA7"/>
<gene>
    <name evidence="2" type="ORF">FHL15_000622</name>
</gene>
<feature type="compositionally biased region" description="Basic and acidic residues" evidence="1">
    <location>
        <begin position="50"/>
        <end position="61"/>
    </location>
</feature>
<keyword evidence="3" id="KW-1185">Reference proteome</keyword>
<dbReference type="EMBL" id="VFLP01000002">
    <property type="protein sequence ID" value="TRX98548.1"/>
    <property type="molecule type" value="Genomic_DNA"/>
</dbReference>
<evidence type="ECO:0000256" key="1">
    <source>
        <dbReference type="SAM" id="MobiDB-lite"/>
    </source>
</evidence>
<dbReference type="Proteomes" id="UP000319160">
    <property type="component" value="Unassembled WGS sequence"/>
</dbReference>
<evidence type="ECO:0000313" key="2">
    <source>
        <dbReference type="EMBL" id="TRX98548.1"/>
    </source>
</evidence>
<comment type="caution">
    <text evidence="2">The sequence shown here is derived from an EMBL/GenBank/DDBJ whole genome shotgun (WGS) entry which is preliminary data.</text>
</comment>
<organism evidence="2 3">
    <name type="scientific">Xylaria flabelliformis</name>
    <dbReference type="NCBI Taxonomy" id="2512241"/>
    <lineage>
        <taxon>Eukaryota</taxon>
        <taxon>Fungi</taxon>
        <taxon>Dikarya</taxon>
        <taxon>Ascomycota</taxon>
        <taxon>Pezizomycotina</taxon>
        <taxon>Sordariomycetes</taxon>
        <taxon>Xylariomycetidae</taxon>
        <taxon>Xylariales</taxon>
        <taxon>Xylariaceae</taxon>
        <taxon>Xylaria</taxon>
    </lineage>
</organism>
<feature type="region of interest" description="Disordered" evidence="1">
    <location>
        <begin position="1"/>
        <end position="94"/>
    </location>
</feature>
<dbReference type="STRING" id="2512241.A0A553IEA7"/>
<name>A0A553IEA7_9PEZI</name>
<dbReference type="OrthoDB" id="5372708at2759"/>
<evidence type="ECO:0000313" key="3">
    <source>
        <dbReference type="Proteomes" id="UP000319160"/>
    </source>
</evidence>
<protein>
    <submittedName>
        <fullName evidence="2">Uncharacterized protein</fullName>
    </submittedName>
</protein>
<accession>A0A553IEA7</accession>
<proteinExistence type="predicted"/>
<sequence>MPPKIGASGGKSLPKLSGRRGVHDKKTDDALTPAGDSAASTSEVSELGVPDDHTITGHDDADVPMTDAAIGSSDTSSTNQSEDDDETDNEVIVNVDRVREGSVDDTSDRTVRAGLDLHEVLGAASYEEVIFAEPPPPSMAFQEQGVIEDEDTGVVTAEDSWSYQAPVSMPFELRPKPKEDPEDPSNLIVMHQNKFIETSVFEKALATFADLTGLSREDYKALREILGLLRDKNGDILDDVKNLPVQLATLRDRMRKRMPLMNMREVDIPLNILKLPTLPATLKPEEKKLLEAYKAQLKDKGKGKGKGKAESVRPQDLKKLPVVTMKLTYFDPTSVFKNYVASDIGRKTHHGPAIFVDEPTELFHSHAWASSVRTTDGKYAHVWLGDVAGPVIFPSDFIYYRCYVKDCFCHEIMDDSDKTTELHIGRVYGVGWDRRSVSCVPHDSENLVLQIQEAYRPEHPALVDVMVDPDHTYDELILTSEITYISEALVYAHVHVYVDNHFGETHDDPAWEAPQLRGKGKGKEPKPYPKYFTPTHAYERTENQYYYVRRLLVDGNLVPLCHTHPTRAELELHCYGRNLFELEWDSIREGTLPVKSFPILSFIDGFGVFSNSYRTLMGFYFTPAAMTETERARPGSIFPLILGPHASDFGDVVAALRTMAYLDRGIIEDINGETVQLCVFSMCYIGDMPQQAENSGLKGPRAHRFCRVCHARSGQKAVDPEGLLKFDIVTQGRFHVQTVEMQEMMKSQLKTATAMSQYGKQWGMANADPPLVSISPALDLIMSRPLDAAHSEYNGISNLMHFLLRDGILIKQARTEYAVELRVWKFPPGWARLQSPIHHLASYKMSNHAEWSVIIPPFLRHWLKEQHIKPKFFRQALEKTGQNPVDLVVETCAAIAKSNTVLMGRKVSKVDRDNMASIIYRARFMFNQLSMFAAASVGDSAPESIAGSVVGTPVPEDIAESGRSLQYMNDTLRPNVHVGIHYPAFAEEYALPVNCNTLTGENLHRYFKTRVYETNYSNVEKVLLMKVNFQETVRLVLRNAFLHDDPVLTQEMLALYQACPSLFSKVLSRADRNELIEQLETETDYEVGVDQSANESHVNPSAINRIPPGEVTKVAHPANGGYRLPSRGNTGVDREFRRLLRLAYELDYCKRKLYPTVFQNKTIQWSRKFGFTDKTTNDRYTFSMGDYVQYMRDGDYHFGRVDYIFVLDNFEDRHIFVILTPIKSTNTRDRILDLEVMAEKRDESIIVGITAISPQRFYMVQVDGVGIVWVDWDLHYL</sequence>